<evidence type="ECO:0000256" key="3">
    <source>
        <dbReference type="ARBA" id="ARBA00022490"/>
    </source>
</evidence>
<keyword evidence="3" id="KW-0963">Cytoplasm</keyword>
<dbReference type="Proteomes" id="UP000390336">
    <property type="component" value="Chromosome 1"/>
</dbReference>
<dbReference type="PANTHER" id="PTHR38772:SF1">
    <property type="entry name" value="NUCLEOID-ASSOCIATED PROTEIN YEJK"/>
    <property type="match status" value="1"/>
</dbReference>
<comment type="similarity">
    <text evidence="2">Belongs to the YejK family.</text>
</comment>
<dbReference type="InterPro" id="IPR007358">
    <property type="entry name" value="Nucleoid_associated_NdpA"/>
</dbReference>
<dbReference type="AlphaFoldDB" id="A0AAP9GBU7"/>
<dbReference type="EMBL" id="CP033138">
    <property type="protein sequence ID" value="AYO18071.1"/>
    <property type="molecule type" value="Genomic_DNA"/>
</dbReference>
<evidence type="ECO:0000313" key="4">
    <source>
        <dbReference type="EMBL" id="AYO18071.1"/>
    </source>
</evidence>
<reference evidence="4 6" key="2">
    <citation type="submission" date="2018-10" db="EMBL/GenBank/DDBJ databases">
        <title>Whole Genome of Vibrio owensii strain 170502, isolated from Acute Hepatopancreatic Necrosis Disease (AHPND) shrimp.</title>
        <authorList>
            <person name="Yan M."/>
            <person name="Wang X."/>
            <person name="Wang Y."/>
        </authorList>
    </citation>
    <scope>NUCLEOTIDE SEQUENCE [LARGE SCALE GENOMIC DNA]</scope>
    <source>
        <strain evidence="4 6">1700302</strain>
    </source>
</reference>
<keyword evidence="6" id="KW-1185">Reference proteome</keyword>
<evidence type="ECO:0000313" key="6">
    <source>
        <dbReference type="Proteomes" id="UP000272136"/>
    </source>
</evidence>
<reference evidence="5" key="3">
    <citation type="submission" date="2019-11" db="EMBL/GenBank/DDBJ databases">
        <title>Complete genome sequence of Vibrio owensii SH-14 isolated from shrimp with acute hepatopancreatic necrosis diease.</title>
        <authorList>
            <person name="Liang X."/>
            <person name="Wang Y."/>
        </authorList>
    </citation>
    <scope>NUCLEOTIDE SEQUENCE</scope>
    <source>
        <strain evidence="5">SH14</strain>
    </source>
</reference>
<reference evidence="5 7" key="1">
    <citation type="journal article" date="2015" name="Genome Announc.">
        <title>Draft Genome Sequence of Vibrio owensii Strain SH-14, Which Causes Shrimp Acute Hepatopancreatic Necrosis Disease.</title>
        <authorList>
            <person name="Liu L."/>
            <person name="Xiao J."/>
            <person name="Xia X."/>
            <person name="Pan Y."/>
            <person name="Yan S."/>
            <person name="Wang Y."/>
        </authorList>
    </citation>
    <scope>NUCLEOTIDE SEQUENCE [LARGE SCALE GENOMIC DNA]</scope>
    <source>
        <strain evidence="5 7">SH14</strain>
    </source>
</reference>
<gene>
    <name evidence="5" type="ORF">APZ19_09385</name>
    <name evidence="4" type="ORF">D0812_27415</name>
</gene>
<dbReference type="GO" id="GO:0043590">
    <property type="term" value="C:bacterial nucleoid"/>
    <property type="evidence" value="ECO:0007669"/>
    <property type="project" value="TreeGrafter"/>
</dbReference>
<name>A0AAP9GBU7_9VIBR</name>
<protein>
    <submittedName>
        <fullName evidence="5">Nucleoid-associated protein YejK</fullName>
    </submittedName>
</protein>
<comment type="subcellular location">
    <subcellularLocation>
        <location evidence="1">Cytoplasm</location>
        <location evidence="1">Nucleoid</location>
    </subcellularLocation>
</comment>
<dbReference type="GO" id="GO:0003727">
    <property type="term" value="F:single-stranded RNA binding"/>
    <property type="evidence" value="ECO:0007669"/>
    <property type="project" value="TreeGrafter"/>
</dbReference>
<dbReference type="PANTHER" id="PTHR38772">
    <property type="match status" value="1"/>
</dbReference>
<sequence>MMTMTFTVKNVVLHELLRDEDSGELQLHLNNGKTPCGLSSELLVQQMNTTFTSKSSNGFGYFDDEFADSDVACYAVDHLVKGDASFLAISTKLAEKLQEELVRYPFADSGVLVFAEYELLATRYLMIGLVPKVHSLTASSELKLADVDYLDATHMTIAARIDIDSVIDTPKGDEGRYVSFMRTGNKRRMNDFFIDFLGIEVATEAKVHSTVLAQALEDYFTESNTGDENRSMLERTAYAYCDGQIKLKEDISIKELSESISDGFEQDFADYVKEQGYDLDEEFRGDRGSLRRLVKIAGNGGGVSMSFDAQLLNERVFYDVETDTLTIKGTPPAMRDLMVRKAKTNGGTDHV</sequence>
<dbReference type="GO" id="GO:0003690">
    <property type="term" value="F:double-stranded DNA binding"/>
    <property type="evidence" value="ECO:0007669"/>
    <property type="project" value="TreeGrafter"/>
</dbReference>
<dbReference type="EMBL" id="CP045859">
    <property type="protein sequence ID" value="QGH47286.1"/>
    <property type="molecule type" value="Genomic_DNA"/>
</dbReference>
<organism evidence="5 7">
    <name type="scientific">Vibrio owensii</name>
    <dbReference type="NCBI Taxonomy" id="696485"/>
    <lineage>
        <taxon>Bacteria</taxon>
        <taxon>Pseudomonadati</taxon>
        <taxon>Pseudomonadota</taxon>
        <taxon>Gammaproteobacteria</taxon>
        <taxon>Vibrionales</taxon>
        <taxon>Vibrionaceae</taxon>
        <taxon>Vibrio</taxon>
    </lineage>
</organism>
<evidence type="ECO:0000256" key="1">
    <source>
        <dbReference type="ARBA" id="ARBA00004453"/>
    </source>
</evidence>
<evidence type="ECO:0000313" key="7">
    <source>
        <dbReference type="Proteomes" id="UP000390336"/>
    </source>
</evidence>
<evidence type="ECO:0000313" key="5">
    <source>
        <dbReference type="EMBL" id="QGH47286.1"/>
    </source>
</evidence>
<proteinExistence type="inferred from homology"/>
<evidence type="ECO:0000256" key="2">
    <source>
        <dbReference type="ARBA" id="ARBA00009035"/>
    </source>
</evidence>
<dbReference type="Proteomes" id="UP000272136">
    <property type="component" value="Chromosome 2"/>
</dbReference>
<dbReference type="Pfam" id="PF04245">
    <property type="entry name" value="NA37"/>
    <property type="match status" value="1"/>
</dbReference>
<accession>A0AAP9GBU7</accession>